<dbReference type="InParanoid" id="A0A0H2S4L5"/>
<keyword evidence="1" id="KW-0175">Coiled coil</keyword>
<organism evidence="3 4">
    <name type="scientific">Schizopora paradoxa</name>
    <dbReference type="NCBI Taxonomy" id="27342"/>
    <lineage>
        <taxon>Eukaryota</taxon>
        <taxon>Fungi</taxon>
        <taxon>Dikarya</taxon>
        <taxon>Basidiomycota</taxon>
        <taxon>Agaricomycotina</taxon>
        <taxon>Agaricomycetes</taxon>
        <taxon>Hymenochaetales</taxon>
        <taxon>Schizoporaceae</taxon>
        <taxon>Schizopora</taxon>
    </lineage>
</organism>
<gene>
    <name evidence="3" type="ORF">SCHPADRAFT_998571</name>
</gene>
<evidence type="ECO:0000256" key="1">
    <source>
        <dbReference type="SAM" id="Coils"/>
    </source>
</evidence>
<dbReference type="EMBL" id="KQ085990">
    <property type="protein sequence ID" value="KLO11881.1"/>
    <property type="molecule type" value="Genomic_DNA"/>
</dbReference>
<proteinExistence type="predicted"/>
<dbReference type="AlphaFoldDB" id="A0A0H2S4L5"/>
<feature type="region of interest" description="Disordered" evidence="2">
    <location>
        <begin position="768"/>
        <end position="804"/>
    </location>
</feature>
<sequence length="851" mass="97103">MMPLRSLFGNEKGKESGACPGPSKDTLASLTITRVETKSSIDSDATAPNLEGPGRTVGLMYDFMGARLEDILNNLSKGRVASPEAVALCIRSLADACYQRETTPEESSKSRNPSFVSDRQQLELPFIEPSRAPTKEETKKLTKLCARLYKLTRTQVMSNQLEALREITDLAISYPILREILAHRRFNRYFQPKYKEHDVIFATARMHNSVKLSMTHEFWSCFSTCWMQNERIHYDPNALMLRAMKQREFILRFRSLVRDLDISFIMGRYLTRMMVSRMFFSFPDIRTLIFKEYVTFASANPREIEWGNIPESMKHNYFPFTMLTTRIVCSPEAAVQTSAFYYQLIRHMPGYMFANLPISRIDVPPIFESSQYKHSVLTTSFVEGFLGSDKIYIQLSRLHSLDQETKDRLKGTILADESLLAYYHLIRNCAASGDSLFSLDMPDMHHGIEVIARHVVHGSKKDQILAKSIASSVSQIHRYFKYEMEFAMDYLTNGTGELGWSPNPRPQKMPGGFIHFPHDNLPSRLEFFRLVSKGKHHFPDQSPRGTHCLYGTRAINRNVQSLKMNAVVQRMTINTNQVCFFAWDDPWPIPEHQWDATGHYPVLAEVDDQGERKYIAKVTEKCPIEDHPSCLLSFVFTTIKDGAKTVTYIDCVGKTRTTHEFSVMILRHDPSDAPPPYPSVPKNSLDPTGPLYWVPAEDDIKDEDGGGEDTEVEDARCTSAELPSIFPIWDLISDTSRHRDEDVGLAGAGVERNVVNKDLLHSSHLSEIGTTEESARSMSNDIDDSNLISRDDNMPTRSTPDGGNVEALTRRVRELENLLSVKEEELQSRRLKEESLTYWDVVRSYKGRDIE</sequence>
<accession>A0A0H2S4L5</accession>
<dbReference type="Proteomes" id="UP000053477">
    <property type="component" value="Unassembled WGS sequence"/>
</dbReference>
<reference evidence="3 4" key="1">
    <citation type="submission" date="2015-04" db="EMBL/GenBank/DDBJ databases">
        <title>Complete genome sequence of Schizopora paradoxa KUC8140, a cosmopolitan wood degrader in East Asia.</title>
        <authorList>
            <consortium name="DOE Joint Genome Institute"/>
            <person name="Min B."/>
            <person name="Park H."/>
            <person name="Jang Y."/>
            <person name="Kim J.-J."/>
            <person name="Kim K.H."/>
            <person name="Pangilinan J."/>
            <person name="Lipzen A."/>
            <person name="Riley R."/>
            <person name="Grigoriev I.V."/>
            <person name="Spatafora J.W."/>
            <person name="Choi I.-G."/>
        </authorList>
    </citation>
    <scope>NUCLEOTIDE SEQUENCE [LARGE SCALE GENOMIC DNA]</scope>
    <source>
        <strain evidence="3 4">KUC8140</strain>
    </source>
</reference>
<evidence type="ECO:0000313" key="4">
    <source>
        <dbReference type="Proteomes" id="UP000053477"/>
    </source>
</evidence>
<feature type="compositionally biased region" description="Polar residues" evidence="2">
    <location>
        <begin position="768"/>
        <end position="780"/>
    </location>
</feature>
<feature type="coiled-coil region" evidence="1">
    <location>
        <begin position="805"/>
        <end position="832"/>
    </location>
</feature>
<name>A0A0H2S4L5_9AGAM</name>
<evidence type="ECO:0000313" key="3">
    <source>
        <dbReference type="EMBL" id="KLO11881.1"/>
    </source>
</evidence>
<feature type="region of interest" description="Disordered" evidence="2">
    <location>
        <begin position="1"/>
        <end position="26"/>
    </location>
</feature>
<dbReference type="OrthoDB" id="3066495at2759"/>
<protein>
    <submittedName>
        <fullName evidence="3">Uncharacterized protein</fullName>
    </submittedName>
</protein>
<evidence type="ECO:0000256" key="2">
    <source>
        <dbReference type="SAM" id="MobiDB-lite"/>
    </source>
</evidence>
<keyword evidence="4" id="KW-1185">Reference proteome</keyword>